<dbReference type="InterPro" id="IPR029028">
    <property type="entry name" value="Alpha/beta_knot_MTases"/>
</dbReference>
<evidence type="ECO:0000256" key="2">
    <source>
        <dbReference type="ARBA" id="ARBA00007228"/>
    </source>
</evidence>
<dbReference type="PANTHER" id="PTHR46103">
    <property type="entry name" value="RRNA METHYLTRANSFERASE 1, MITOCHONDRIAL"/>
    <property type="match status" value="1"/>
</dbReference>
<feature type="compositionally biased region" description="Low complexity" evidence="10">
    <location>
        <begin position="76"/>
        <end position="107"/>
    </location>
</feature>
<protein>
    <recommendedName>
        <fullName evidence="9">rRNA methyltransferase 1, mitochondrial</fullName>
    </recommendedName>
</protein>
<evidence type="ECO:0000256" key="3">
    <source>
        <dbReference type="ARBA" id="ARBA00022552"/>
    </source>
</evidence>
<reference evidence="12" key="1">
    <citation type="journal article" date="2021" name="IMA Fungus">
        <title>Genomic characterization of three marine fungi, including Emericellopsis atlantica sp. nov. with signatures of a generalist lifestyle and marine biomass degradation.</title>
        <authorList>
            <person name="Hagestad O.C."/>
            <person name="Hou L."/>
            <person name="Andersen J.H."/>
            <person name="Hansen E.H."/>
            <person name="Altermark B."/>
            <person name="Li C."/>
            <person name="Kuhnert E."/>
            <person name="Cox R.J."/>
            <person name="Crous P.W."/>
            <person name="Spatafora J.W."/>
            <person name="Lail K."/>
            <person name="Amirebrahimi M."/>
            <person name="Lipzen A."/>
            <person name="Pangilinan J."/>
            <person name="Andreopoulos W."/>
            <person name="Hayes R.D."/>
            <person name="Ng V."/>
            <person name="Grigoriev I.V."/>
            <person name="Jackson S.A."/>
            <person name="Sutton T.D.S."/>
            <person name="Dobson A.D.W."/>
            <person name="Rama T."/>
        </authorList>
    </citation>
    <scope>NUCLEOTIDE SEQUENCE</scope>
    <source>
        <strain evidence="12">TRa018bII</strain>
    </source>
</reference>
<dbReference type="SMART" id="SM00967">
    <property type="entry name" value="SpoU_sub_bind"/>
    <property type="match status" value="1"/>
</dbReference>
<dbReference type="GO" id="GO:0003723">
    <property type="term" value="F:RNA binding"/>
    <property type="evidence" value="ECO:0007669"/>
    <property type="project" value="InterPro"/>
</dbReference>
<dbReference type="FunFam" id="3.30.1330.30:FF:000035">
    <property type="entry name" value="TrmH family RNA methyltransferase"/>
    <property type="match status" value="1"/>
</dbReference>
<evidence type="ECO:0000256" key="7">
    <source>
        <dbReference type="ARBA" id="ARBA00022946"/>
    </source>
</evidence>
<dbReference type="PANTHER" id="PTHR46103:SF1">
    <property type="entry name" value="RRNA METHYLTRANSFERASE 1, MITOCHONDRIAL"/>
    <property type="match status" value="1"/>
</dbReference>
<dbReference type="Gene3D" id="3.40.1280.10">
    <property type="match status" value="1"/>
</dbReference>
<dbReference type="GO" id="GO:0016435">
    <property type="term" value="F:rRNA (guanine) methyltransferase activity"/>
    <property type="evidence" value="ECO:0007669"/>
    <property type="project" value="TreeGrafter"/>
</dbReference>
<dbReference type="GO" id="GO:0005739">
    <property type="term" value="C:mitochondrion"/>
    <property type="evidence" value="ECO:0007669"/>
    <property type="project" value="UniProtKB-SubCell"/>
</dbReference>
<sequence length="642" mass="70119">MTHFFVLATRTNCLRICLPVARLYHAGRARSVNTAIAQSLRKSKGPPILASKSSDHRQKPGSGYGNSVRERKDGFSSPSTARSSGSSSRDSISSRVNENRGRGVVIRRGIKPIKSNRDLARKKPNPAGPKPIYGKNAGKLRHQRTLLDEEEPRSNGFGGTPNSRSNERRSRDSKAEPKRFQGRNEDFRDRNHRDDSSRREWAPRPMELQSGSAKRTGGRRVGAPPPIMERIPKRSPMGSPSSIREHGLFPEIERQARSIDEGPAKRTATSADDVPKLSIRWTNETPRDENAPSSGPRIKKAIDSRIPLSIPYTTPASEFLYGTSVVEAALTSQRVPRRQCYKLYVYTGENRERISVDRDADLEILAQKNNVKVSQVHGDGLRLMDKMSGGRPHNGYILEASPLPRLPITRLGGVIDEVGRNGFEVTVDHQSREDAAINGTADFIHLPRSRSGKQPMILLLDSIKDPGNLGGIIRSASFLGVSAVAISTRNSASFTPVVLKASAGASENMTLFSINKPEGFIQDSREAGWKIFAAVAPSTSEDAYRSRKLISTDDLEDSLKQTPCILMLGGEGEGLRPNLKRKADSEVYIPGHTGRANVDSLNVSVAAGMLCKSFLGRSDGRASSSAAGGGTKDRLKSSSDLF</sequence>
<keyword evidence="8" id="KW-0496">Mitochondrion</keyword>
<dbReference type="CDD" id="cd18105">
    <property type="entry name" value="SpoU-like_MRM1"/>
    <property type="match status" value="1"/>
</dbReference>
<dbReference type="InterPro" id="IPR013123">
    <property type="entry name" value="SpoU_subst-bd"/>
</dbReference>
<dbReference type="EMBL" id="MU251375">
    <property type="protein sequence ID" value="KAG9238103.1"/>
    <property type="molecule type" value="Genomic_DNA"/>
</dbReference>
<keyword evidence="4" id="KW-0489">Methyltransferase</keyword>
<dbReference type="Pfam" id="PF00588">
    <property type="entry name" value="SpoU_methylase"/>
    <property type="match status" value="1"/>
</dbReference>
<accession>A0A9P7YQI9</accession>
<evidence type="ECO:0000256" key="9">
    <source>
        <dbReference type="ARBA" id="ARBA00034881"/>
    </source>
</evidence>
<keyword evidence="7" id="KW-0809">Transit peptide</keyword>
<evidence type="ECO:0000256" key="1">
    <source>
        <dbReference type="ARBA" id="ARBA00004173"/>
    </source>
</evidence>
<gene>
    <name evidence="12" type="ORF">BJ875DRAFT_451958</name>
</gene>
<comment type="similarity">
    <text evidence="2">Belongs to the class IV-like SAM-binding methyltransferase superfamily. RNA methyltransferase TrmH family.</text>
</comment>
<comment type="caution">
    <text evidence="12">The sequence shown here is derived from an EMBL/GenBank/DDBJ whole genome shotgun (WGS) entry which is preliminary data.</text>
</comment>
<dbReference type="SUPFAM" id="SSF55315">
    <property type="entry name" value="L30e-like"/>
    <property type="match status" value="1"/>
</dbReference>
<keyword evidence="5" id="KW-0808">Transferase</keyword>
<dbReference type="InterPro" id="IPR047261">
    <property type="entry name" value="MRM1_MeTrfase_dom"/>
</dbReference>
<feature type="region of interest" description="Disordered" evidence="10">
    <location>
        <begin position="38"/>
        <end position="242"/>
    </location>
</feature>
<dbReference type="Proteomes" id="UP000824998">
    <property type="component" value="Unassembled WGS sequence"/>
</dbReference>
<proteinExistence type="inferred from homology"/>
<keyword evidence="13" id="KW-1185">Reference proteome</keyword>
<dbReference type="Gene3D" id="3.30.1330.30">
    <property type="match status" value="1"/>
</dbReference>
<evidence type="ECO:0000313" key="12">
    <source>
        <dbReference type="EMBL" id="KAG9238103.1"/>
    </source>
</evidence>
<keyword evidence="3" id="KW-0698">rRNA processing</keyword>
<evidence type="ECO:0000256" key="10">
    <source>
        <dbReference type="SAM" id="MobiDB-lite"/>
    </source>
</evidence>
<dbReference type="InterPro" id="IPR001537">
    <property type="entry name" value="SpoU_MeTrfase"/>
</dbReference>
<dbReference type="AlphaFoldDB" id="A0A9P7YQI9"/>
<evidence type="ECO:0000259" key="11">
    <source>
        <dbReference type="SMART" id="SM00967"/>
    </source>
</evidence>
<dbReference type="InterPro" id="IPR029064">
    <property type="entry name" value="Ribosomal_eL30-like_sf"/>
</dbReference>
<evidence type="ECO:0000256" key="6">
    <source>
        <dbReference type="ARBA" id="ARBA00022691"/>
    </source>
</evidence>
<comment type="subcellular location">
    <subcellularLocation>
        <location evidence="1">Mitochondrion</location>
    </subcellularLocation>
</comment>
<evidence type="ECO:0000313" key="13">
    <source>
        <dbReference type="Proteomes" id="UP000824998"/>
    </source>
</evidence>
<evidence type="ECO:0000256" key="5">
    <source>
        <dbReference type="ARBA" id="ARBA00022679"/>
    </source>
</evidence>
<evidence type="ECO:0000256" key="8">
    <source>
        <dbReference type="ARBA" id="ARBA00023128"/>
    </source>
</evidence>
<feature type="domain" description="RNA 2-O ribose methyltransferase substrate binding" evidence="11">
    <location>
        <begin position="319"/>
        <end position="406"/>
    </location>
</feature>
<dbReference type="InterPro" id="IPR029026">
    <property type="entry name" value="tRNA_m1G_MTases_N"/>
</dbReference>
<dbReference type="SUPFAM" id="SSF75217">
    <property type="entry name" value="alpha/beta knot"/>
    <property type="match status" value="1"/>
</dbReference>
<feature type="region of interest" description="Disordered" evidence="10">
    <location>
        <begin position="618"/>
        <end position="642"/>
    </location>
</feature>
<organism evidence="12 13">
    <name type="scientific">Amylocarpus encephaloides</name>
    <dbReference type="NCBI Taxonomy" id="45428"/>
    <lineage>
        <taxon>Eukaryota</taxon>
        <taxon>Fungi</taxon>
        <taxon>Dikarya</taxon>
        <taxon>Ascomycota</taxon>
        <taxon>Pezizomycotina</taxon>
        <taxon>Leotiomycetes</taxon>
        <taxon>Helotiales</taxon>
        <taxon>Helotiales incertae sedis</taxon>
        <taxon>Amylocarpus</taxon>
    </lineage>
</organism>
<feature type="compositionally biased region" description="Basic and acidic residues" evidence="10">
    <location>
        <begin position="631"/>
        <end position="642"/>
    </location>
</feature>
<keyword evidence="6" id="KW-0949">S-adenosyl-L-methionine</keyword>
<feature type="compositionally biased region" description="Basic and acidic residues" evidence="10">
    <location>
        <begin position="165"/>
        <end position="202"/>
    </location>
</feature>
<dbReference type="OrthoDB" id="270651at2759"/>
<dbReference type="InterPro" id="IPR047182">
    <property type="entry name" value="MRM1"/>
</dbReference>
<evidence type="ECO:0000256" key="4">
    <source>
        <dbReference type="ARBA" id="ARBA00022603"/>
    </source>
</evidence>
<name>A0A9P7YQI9_9HELO</name>